<reference evidence="11" key="1">
    <citation type="submission" date="2020-04" db="EMBL/GenBank/DDBJ databases">
        <authorList>
            <person name="Alioto T."/>
            <person name="Alioto T."/>
            <person name="Gomez Garrido J."/>
        </authorList>
    </citation>
    <scope>NUCLEOTIDE SEQUENCE</scope>
    <source>
        <strain evidence="11">A484AB</strain>
    </source>
</reference>
<sequence>NFEIIKRIAYDVILGLSYLNRRDIVHRSLSLENVLLDVTGRVKLSQYGRYFMTNHGTAADFPIGSPRYLAPEILLRGPQYSLLSGASSSKADVWSLGIVLTELVL</sequence>
<dbReference type="SUPFAM" id="SSF56112">
    <property type="entry name" value="Protein kinase-like (PK-like)"/>
    <property type="match status" value="1"/>
</dbReference>
<dbReference type="GO" id="GO:0004708">
    <property type="term" value="F:MAP kinase kinase activity"/>
    <property type="evidence" value="ECO:0007669"/>
    <property type="project" value="UniProtKB-EC"/>
</dbReference>
<feature type="domain" description="Protein kinase" evidence="10">
    <location>
        <begin position="1"/>
        <end position="105"/>
    </location>
</feature>
<dbReference type="GO" id="GO:0005524">
    <property type="term" value="F:ATP binding"/>
    <property type="evidence" value="ECO:0007669"/>
    <property type="project" value="UniProtKB-KW"/>
</dbReference>
<comment type="similarity">
    <text evidence="5">Belongs to the protein kinase superfamily. STE Ser/Thr protein kinase family. MAP kinase kinase subfamily.</text>
</comment>
<dbReference type="Pfam" id="PF00069">
    <property type="entry name" value="Pkinase"/>
    <property type="match status" value="1"/>
</dbReference>
<dbReference type="EMBL" id="CACRXK020026869">
    <property type="protein sequence ID" value="CAB4040497.1"/>
    <property type="molecule type" value="Genomic_DNA"/>
</dbReference>
<evidence type="ECO:0000256" key="9">
    <source>
        <dbReference type="ARBA" id="ARBA00051693"/>
    </source>
</evidence>
<evidence type="ECO:0000256" key="2">
    <source>
        <dbReference type="ARBA" id="ARBA00022741"/>
    </source>
</evidence>
<dbReference type="Gene3D" id="1.10.510.10">
    <property type="entry name" value="Transferase(Phosphotransferase) domain 1"/>
    <property type="match status" value="1"/>
</dbReference>
<comment type="catalytic activity">
    <reaction evidence="9">
        <text>L-tyrosyl-[protein] + ATP = O-phospho-L-tyrosyl-[protein] + ADP + H(+)</text>
        <dbReference type="Rhea" id="RHEA:10596"/>
        <dbReference type="Rhea" id="RHEA-COMP:10136"/>
        <dbReference type="Rhea" id="RHEA-COMP:20101"/>
        <dbReference type="ChEBI" id="CHEBI:15378"/>
        <dbReference type="ChEBI" id="CHEBI:30616"/>
        <dbReference type="ChEBI" id="CHEBI:46858"/>
        <dbReference type="ChEBI" id="CHEBI:61978"/>
        <dbReference type="ChEBI" id="CHEBI:456216"/>
        <dbReference type="EC" id="2.7.12.2"/>
    </reaction>
</comment>
<evidence type="ECO:0000256" key="3">
    <source>
        <dbReference type="ARBA" id="ARBA00022777"/>
    </source>
</evidence>
<comment type="catalytic activity">
    <reaction evidence="7">
        <text>L-seryl-[protein] + ATP = O-phospho-L-seryl-[protein] + ADP + H(+)</text>
        <dbReference type="Rhea" id="RHEA:17989"/>
        <dbReference type="Rhea" id="RHEA-COMP:9863"/>
        <dbReference type="Rhea" id="RHEA-COMP:11604"/>
        <dbReference type="ChEBI" id="CHEBI:15378"/>
        <dbReference type="ChEBI" id="CHEBI:29999"/>
        <dbReference type="ChEBI" id="CHEBI:30616"/>
        <dbReference type="ChEBI" id="CHEBI:83421"/>
        <dbReference type="ChEBI" id="CHEBI:456216"/>
        <dbReference type="EC" id="2.7.12.2"/>
    </reaction>
</comment>
<dbReference type="OrthoDB" id="193931at2759"/>
<keyword evidence="4" id="KW-0067">ATP-binding</keyword>
<comment type="caution">
    <text evidence="11">The sequence shown here is derived from an EMBL/GenBank/DDBJ whole genome shotgun (WGS) entry which is preliminary data.</text>
</comment>
<keyword evidence="2" id="KW-0547">Nucleotide-binding</keyword>
<evidence type="ECO:0000256" key="4">
    <source>
        <dbReference type="ARBA" id="ARBA00022840"/>
    </source>
</evidence>
<keyword evidence="12" id="KW-1185">Reference proteome</keyword>
<organism evidence="11 12">
    <name type="scientific">Paramuricea clavata</name>
    <name type="common">Red gorgonian</name>
    <name type="synonym">Violescent sea-whip</name>
    <dbReference type="NCBI Taxonomy" id="317549"/>
    <lineage>
        <taxon>Eukaryota</taxon>
        <taxon>Metazoa</taxon>
        <taxon>Cnidaria</taxon>
        <taxon>Anthozoa</taxon>
        <taxon>Octocorallia</taxon>
        <taxon>Malacalcyonacea</taxon>
        <taxon>Plexauridae</taxon>
        <taxon>Paramuricea</taxon>
    </lineage>
</organism>
<gene>
    <name evidence="11" type="ORF">PACLA_8A089462</name>
</gene>
<proteinExistence type="inferred from homology"/>
<name>A0A6S7K7B6_PARCT</name>
<evidence type="ECO:0000313" key="12">
    <source>
        <dbReference type="Proteomes" id="UP001152795"/>
    </source>
</evidence>
<feature type="non-terminal residue" evidence="11">
    <location>
        <position position="1"/>
    </location>
</feature>
<keyword evidence="1" id="KW-0808">Transferase</keyword>
<accession>A0A6S7K7B6</accession>
<dbReference type="InterPro" id="IPR000719">
    <property type="entry name" value="Prot_kinase_dom"/>
</dbReference>
<dbReference type="InterPro" id="IPR011009">
    <property type="entry name" value="Kinase-like_dom_sf"/>
</dbReference>
<evidence type="ECO:0000256" key="1">
    <source>
        <dbReference type="ARBA" id="ARBA00022679"/>
    </source>
</evidence>
<dbReference type="PANTHER" id="PTHR48013:SF9">
    <property type="entry name" value="DUAL SPECIFICITY MITOGEN-ACTIVATED PROTEIN KINASE KINASE 5"/>
    <property type="match status" value="1"/>
</dbReference>
<evidence type="ECO:0000256" key="6">
    <source>
        <dbReference type="ARBA" id="ARBA00038999"/>
    </source>
</evidence>
<protein>
    <recommendedName>
        <fullName evidence="6">mitogen-activated protein kinase kinase</fullName>
        <ecNumber evidence="6">2.7.12.2</ecNumber>
    </recommendedName>
</protein>
<evidence type="ECO:0000256" key="8">
    <source>
        <dbReference type="ARBA" id="ARBA00049299"/>
    </source>
</evidence>
<keyword evidence="3 11" id="KW-0418">Kinase</keyword>
<evidence type="ECO:0000259" key="10">
    <source>
        <dbReference type="PROSITE" id="PS50011"/>
    </source>
</evidence>
<evidence type="ECO:0000256" key="5">
    <source>
        <dbReference type="ARBA" id="ARBA00038035"/>
    </source>
</evidence>
<dbReference type="PROSITE" id="PS50011">
    <property type="entry name" value="PROTEIN_KINASE_DOM"/>
    <property type="match status" value="1"/>
</dbReference>
<dbReference type="Proteomes" id="UP001152795">
    <property type="component" value="Unassembled WGS sequence"/>
</dbReference>
<evidence type="ECO:0000313" key="11">
    <source>
        <dbReference type="EMBL" id="CAB4040497.1"/>
    </source>
</evidence>
<dbReference type="PANTHER" id="PTHR48013">
    <property type="entry name" value="DUAL SPECIFICITY MITOGEN-ACTIVATED PROTEIN KINASE KINASE 5-RELATED"/>
    <property type="match status" value="1"/>
</dbReference>
<feature type="non-terminal residue" evidence="11">
    <location>
        <position position="105"/>
    </location>
</feature>
<dbReference type="AlphaFoldDB" id="A0A6S7K7B6"/>
<dbReference type="EC" id="2.7.12.2" evidence="6"/>
<comment type="catalytic activity">
    <reaction evidence="8">
        <text>L-threonyl-[protein] + ATP = O-phospho-L-threonyl-[protein] + ADP + H(+)</text>
        <dbReference type="Rhea" id="RHEA:46608"/>
        <dbReference type="Rhea" id="RHEA-COMP:11060"/>
        <dbReference type="Rhea" id="RHEA-COMP:11605"/>
        <dbReference type="ChEBI" id="CHEBI:15378"/>
        <dbReference type="ChEBI" id="CHEBI:30013"/>
        <dbReference type="ChEBI" id="CHEBI:30616"/>
        <dbReference type="ChEBI" id="CHEBI:61977"/>
        <dbReference type="ChEBI" id="CHEBI:456216"/>
        <dbReference type="EC" id="2.7.12.2"/>
    </reaction>
</comment>
<evidence type="ECO:0000256" key="7">
    <source>
        <dbReference type="ARBA" id="ARBA00049014"/>
    </source>
</evidence>